<feature type="non-terminal residue" evidence="1">
    <location>
        <position position="1"/>
    </location>
</feature>
<dbReference type="AlphaFoldDB" id="A0AAN8XDS3"/>
<gene>
    <name evidence="1" type="ORF">SK128_013447</name>
</gene>
<dbReference type="Proteomes" id="UP001381693">
    <property type="component" value="Unassembled WGS sequence"/>
</dbReference>
<accession>A0AAN8XDS3</accession>
<evidence type="ECO:0000313" key="2">
    <source>
        <dbReference type="Proteomes" id="UP001381693"/>
    </source>
</evidence>
<comment type="caution">
    <text evidence="1">The sequence shown here is derived from an EMBL/GenBank/DDBJ whole genome shotgun (WGS) entry which is preliminary data.</text>
</comment>
<dbReference type="EMBL" id="JAXCGZ010004727">
    <property type="protein sequence ID" value="KAK7081527.1"/>
    <property type="molecule type" value="Genomic_DNA"/>
</dbReference>
<evidence type="ECO:0008006" key="3">
    <source>
        <dbReference type="Google" id="ProtNLM"/>
    </source>
</evidence>
<sequence length="235" mass="26075">QYTQCLRVSWQSMDKFKEWLKPVQSDKTKAYCNYYKSTLNAKLCDLRKHVTSGRHRQSSNIAGNPHQARIEFKPKVNDATRFAEGKVSLNIAAHSSLASVDHAAETSKSAFTDSKVASDLKLYRTKCREVIVNVLAPHFVDTLSEDRDAKCSILIDESTDISISKLLGVIICFFSRSMLKIVSCHTGLVEIESGTAEAITCAIIQLLNDEKFNPKNFVKVGVDNDSVNTGVNKGV</sequence>
<dbReference type="PANTHER" id="PTHR37162">
    <property type="entry name" value="HAT FAMILY DIMERISATION DOMAINCONTAINING PROTEIN-RELATED"/>
    <property type="match status" value="1"/>
</dbReference>
<keyword evidence="2" id="KW-1185">Reference proteome</keyword>
<protein>
    <recommendedName>
        <fullName evidence="3">DUF4371 domain-containing protein</fullName>
    </recommendedName>
</protein>
<name>A0AAN8XDS3_HALRR</name>
<dbReference type="PANTHER" id="PTHR37162:SF1">
    <property type="entry name" value="BED-TYPE DOMAIN-CONTAINING PROTEIN"/>
    <property type="match status" value="1"/>
</dbReference>
<proteinExistence type="predicted"/>
<reference evidence="1 2" key="1">
    <citation type="submission" date="2023-11" db="EMBL/GenBank/DDBJ databases">
        <title>Halocaridina rubra genome assembly.</title>
        <authorList>
            <person name="Smith C."/>
        </authorList>
    </citation>
    <scope>NUCLEOTIDE SEQUENCE [LARGE SCALE GENOMIC DNA]</scope>
    <source>
        <strain evidence="1">EP-1</strain>
        <tissue evidence="1">Whole</tissue>
    </source>
</reference>
<evidence type="ECO:0000313" key="1">
    <source>
        <dbReference type="EMBL" id="KAK7081527.1"/>
    </source>
</evidence>
<organism evidence="1 2">
    <name type="scientific">Halocaridina rubra</name>
    <name type="common">Hawaiian red shrimp</name>
    <dbReference type="NCBI Taxonomy" id="373956"/>
    <lineage>
        <taxon>Eukaryota</taxon>
        <taxon>Metazoa</taxon>
        <taxon>Ecdysozoa</taxon>
        <taxon>Arthropoda</taxon>
        <taxon>Crustacea</taxon>
        <taxon>Multicrustacea</taxon>
        <taxon>Malacostraca</taxon>
        <taxon>Eumalacostraca</taxon>
        <taxon>Eucarida</taxon>
        <taxon>Decapoda</taxon>
        <taxon>Pleocyemata</taxon>
        <taxon>Caridea</taxon>
        <taxon>Atyoidea</taxon>
        <taxon>Atyidae</taxon>
        <taxon>Halocaridina</taxon>
    </lineage>
</organism>